<dbReference type="EMBL" id="VSSQ01014803">
    <property type="protein sequence ID" value="MPM54444.1"/>
    <property type="molecule type" value="Genomic_DNA"/>
</dbReference>
<dbReference type="PANTHER" id="PTHR30244">
    <property type="entry name" value="TRANSAMINASE"/>
    <property type="match status" value="1"/>
</dbReference>
<dbReference type="SUPFAM" id="SSF53383">
    <property type="entry name" value="PLP-dependent transferases"/>
    <property type="match status" value="1"/>
</dbReference>
<dbReference type="AlphaFoldDB" id="A0A645AY38"/>
<dbReference type="Gene3D" id="3.90.1150.10">
    <property type="entry name" value="Aspartate Aminotransferase, domain 1"/>
    <property type="match status" value="1"/>
</dbReference>
<organism evidence="1">
    <name type="scientific">bioreactor metagenome</name>
    <dbReference type="NCBI Taxonomy" id="1076179"/>
    <lineage>
        <taxon>unclassified sequences</taxon>
        <taxon>metagenomes</taxon>
        <taxon>ecological metagenomes</taxon>
    </lineage>
</organism>
<comment type="caution">
    <text evidence="1">The sequence shown here is derived from an EMBL/GenBank/DDBJ whole genome shotgun (WGS) entry which is preliminary data.</text>
</comment>
<evidence type="ECO:0000313" key="1">
    <source>
        <dbReference type="EMBL" id="MPM54444.1"/>
    </source>
</evidence>
<dbReference type="Pfam" id="PF01041">
    <property type="entry name" value="DegT_DnrJ_EryC1"/>
    <property type="match status" value="1"/>
</dbReference>
<dbReference type="GO" id="GO:0030170">
    <property type="term" value="F:pyridoxal phosphate binding"/>
    <property type="evidence" value="ECO:0007669"/>
    <property type="project" value="TreeGrafter"/>
</dbReference>
<dbReference type="GO" id="GO:0000271">
    <property type="term" value="P:polysaccharide biosynthetic process"/>
    <property type="evidence" value="ECO:0007669"/>
    <property type="project" value="TreeGrafter"/>
</dbReference>
<accession>A0A645AY38</accession>
<dbReference type="InterPro" id="IPR015422">
    <property type="entry name" value="PyrdxlP-dep_Trfase_small"/>
</dbReference>
<sequence>MTVPNTSFSFFNEKVAFYCLLKAFGIGRHDIVLVPSRTNPFVPRTVRYTSATPEFVDIDLSNYNSLLKHYIQAYEKAGAKNENGTLSAVLVHHAFGSPNPETEKIVSWAKEKGLLVIEYCEYAPQLDTNGRALGTYGDGAFFAFGSQGIAHVTNPKYLGIMATMESVAPKPTKIEVLTLVFNHSVRYLLKKYRSFRLAVQCLARASAQFGSGYSNSEPSPREFFKGVCSVQHRLSKYYAKRFDAVIAHRKQLALYYGELLGKRGLSVYKFGEGAILSNYPVKVMNRQKCIETAASAGLELSLGVNYPLFQYGEEHCDWDDSLESSTLTDAVEIVCLPLHSQVTRAHAEELVDFLECFIKGIDYQPAGRLEYISSIMDSILNHKVLMPGKKPQP</sequence>
<protein>
    <recommendedName>
        <fullName evidence="2">GDP-perosamine synthase</fullName>
    </recommendedName>
</protein>
<dbReference type="InterPro" id="IPR015424">
    <property type="entry name" value="PyrdxlP-dep_Trfase"/>
</dbReference>
<dbReference type="InterPro" id="IPR000653">
    <property type="entry name" value="DegT/StrS_aminotransferase"/>
</dbReference>
<reference evidence="1" key="1">
    <citation type="submission" date="2019-08" db="EMBL/GenBank/DDBJ databases">
        <authorList>
            <person name="Kucharzyk K."/>
            <person name="Murdoch R.W."/>
            <person name="Higgins S."/>
            <person name="Loffler F."/>
        </authorList>
    </citation>
    <scope>NUCLEOTIDE SEQUENCE</scope>
</reference>
<dbReference type="InterPro" id="IPR015421">
    <property type="entry name" value="PyrdxlP-dep_Trfase_major"/>
</dbReference>
<dbReference type="PANTHER" id="PTHR30244:SF34">
    <property type="entry name" value="DTDP-4-AMINO-4,6-DIDEOXYGALACTOSE TRANSAMINASE"/>
    <property type="match status" value="1"/>
</dbReference>
<proteinExistence type="predicted"/>
<gene>
    <name evidence="1" type="ORF">SDC9_101222</name>
</gene>
<dbReference type="Gene3D" id="3.40.640.10">
    <property type="entry name" value="Type I PLP-dependent aspartate aminotransferase-like (Major domain)"/>
    <property type="match status" value="1"/>
</dbReference>
<dbReference type="GO" id="GO:0008483">
    <property type="term" value="F:transaminase activity"/>
    <property type="evidence" value="ECO:0007669"/>
    <property type="project" value="TreeGrafter"/>
</dbReference>
<evidence type="ECO:0008006" key="2">
    <source>
        <dbReference type="Google" id="ProtNLM"/>
    </source>
</evidence>
<name>A0A645AY38_9ZZZZ</name>